<dbReference type="RefSeq" id="WP_212816739.1">
    <property type="nucleotide sequence ID" value="NZ_AP023359.1"/>
</dbReference>
<dbReference type="InterPro" id="IPR002110">
    <property type="entry name" value="Ankyrin_rpt"/>
</dbReference>
<evidence type="ECO:0008006" key="4">
    <source>
        <dbReference type="Google" id="ProtNLM"/>
    </source>
</evidence>
<proteinExistence type="predicted"/>
<keyword evidence="3" id="KW-1185">Reference proteome</keyword>
<feature type="repeat" description="ANK" evidence="1">
    <location>
        <begin position="481"/>
        <end position="514"/>
    </location>
</feature>
<dbReference type="Pfam" id="PF12796">
    <property type="entry name" value="Ank_2"/>
    <property type="match status" value="1"/>
</dbReference>
<dbReference type="SMART" id="SM00248">
    <property type="entry name" value="ANK"/>
    <property type="match status" value="2"/>
</dbReference>
<dbReference type="AlphaFoldDB" id="A0A810N3B4"/>
<dbReference type="InterPro" id="IPR036770">
    <property type="entry name" value="Ankyrin_rpt-contain_sf"/>
</dbReference>
<organism evidence="2 3">
    <name type="scientific">Polymorphospora rubra</name>
    <dbReference type="NCBI Taxonomy" id="338584"/>
    <lineage>
        <taxon>Bacteria</taxon>
        <taxon>Bacillati</taxon>
        <taxon>Actinomycetota</taxon>
        <taxon>Actinomycetes</taxon>
        <taxon>Micromonosporales</taxon>
        <taxon>Micromonosporaceae</taxon>
        <taxon>Polymorphospora</taxon>
    </lineage>
</organism>
<protein>
    <recommendedName>
        <fullName evidence="4">Ankyrin repeat protein</fullName>
    </recommendedName>
</protein>
<dbReference type="Gene3D" id="1.25.40.20">
    <property type="entry name" value="Ankyrin repeat-containing domain"/>
    <property type="match status" value="1"/>
</dbReference>
<keyword evidence="1" id="KW-0040">ANK repeat</keyword>
<dbReference type="PROSITE" id="PS50297">
    <property type="entry name" value="ANK_REP_REGION"/>
    <property type="match status" value="1"/>
</dbReference>
<accession>A0A810N3B4</accession>
<gene>
    <name evidence="2" type="ORF">Prubr_44210</name>
</gene>
<evidence type="ECO:0000256" key="1">
    <source>
        <dbReference type="PROSITE-ProRule" id="PRU00023"/>
    </source>
</evidence>
<dbReference type="PROSITE" id="PS50088">
    <property type="entry name" value="ANK_REPEAT"/>
    <property type="match status" value="1"/>
</dbReference>
<evidence type="ECO:0000313" key="2">
    <source>
        <dbReference type="EMBL" id="BCJ67400.1"/>
    </source>
</evidence>
<dbReference type="EMBL" id="AP023359">
    <property type="protein sequence ID" value="BCJ67400.1"/>
    <property type="molecule type" value="Genomic_DNA"/>
</dbReference>
<name>A0A810N3B4_9ACTN</name>
<dbReference type="Proteomes" id="UP000680866">
    <property type="component" value="Chromosome"/>
</dbReference>
<reference evidence="2" key="1">
    <citation type="submission" date="2020-08" db="EMBL/GenBank/DDBJ databases">
        <title>Whole genome shotgun sequence of Polymorphospora rubra NBRC 101157.</title>
        <authorList>
            <person name="Komaki H."/>
            <person name="Tamura T."/>
        </authorList>
    </citation>
    <scope>NUCLEOTIDE SEQUENCE</scope>
    <source>
        <strain evidence="2">NBRC 101157</strain>
    </source>
</reference>
<evidence type="ECO:0000313" key="3">
    <source>
        <dbReference type="Proteomes" id="UP000680866"/>
    </source>
</evidence>
<sequence>MITPGIPELAVWRRVRRYAVPAAMIEACTAAREAGDWRATCVAGRIDVAFDLADVRREHGDRQADLIEADLAVFAPDLLRWHLPRVLGGRTGIATHETYLLSVRDGRIGADDVGLVLTTPKTVDGSQRLRLTVGKTRIGGDQGLIDLPPVFWSAAHVGGLAAAYGGSADRLPGFEPDGAARPFEAYATEVVPNDPASRWEVYDRRLVDGDIVGAWAVGGVDLDPTEPDRRSVRLSTMGNSIVARGIAAEMARLHARHGVDEAKISGHWGPIARVSRNADGRPSVRMIGYDPKSWQVPQLVSLVHTRPADLELVRAGWIEPAALHPLVRRALFPGSPAPTAPSTDTDLRVSVPVRCRGAWHTVVHADGRLTPVSHSPEEVSRERMLRTLGGQVSGCFAVVEAWHGSTDRLPRPLRELRRHVLQRVQHGGSAALAELLDAGLDPRMVDGRGGTLLHHTRAMDDPALVRRLVDAGLPVDATNRRGRTALHVTVGDGGTVEQVRALLEAGADPHLNGRDMTAAEIAEYKSELHEDDDEPHPMTAIRKLIDGWEDR</sequence>
<dbReference type="KEGG" id="pry:Prubr_44210"/>
<dbReference type="SUPFAM" id="SSF48403">
    <property type="entry name" value="Ankyrin repeat"/>
    <property type="match status" value="1"/>
</dbReference>